<feature type="domain" description="Gelsolin-like" evidence="5">
    <location>
        <begin position="29"/>
        <end position="105"/>
    </location>
</feature>
<dbReference type="FunFam" id="3.40.20.10:FF:000002">
    <property type="entry name" value="Gelsolin"/>
    <property type="match status" value="1"/>
</dbReference>
<dbReference type="Pfam" id="PF00626">
    <property type="entry name" value="Gelsolin"/>
    <property type="match status" value="4"/>
</dbReference>
<dbReference type="PANTHER" id="PTHR11977">
    <property type="entry name" value="VILLIN"/>
    <property type="match status" value="1"/>
</dbReference>
<keyword evidence="4" id="KW-0009">Actin-binding</keyword>
<evidence type="ECO:0000256" key="1">
    <source>
        <dbReference type="ARBA" id="ARBA00008418"/>
    </source>
</evidence>
<dbReference type="GO" id="GO:0051015">
    <property type="term" value="F:actin filament binding"/>
    <property type="evidence" value="ECO:0007669"/>
    <property type="project" value="InterPro"/>
</dbReference>
<dbReference type="SUPFAM" id="SSF55753">
    <property type="entry name" value="Actin depolymerizing proteins"/>
    <property type="match status" value="4"/>
</dbReference>
<evidence type="ECO:0000313" key="7">
    <source>
        <dbReference type="Proteomes" id="UP000031036"/>
    </source>
</evidence>
<dbReference type="GO" id="GO:0005737">
    <property type="term" value="C:cytoplasm"/>
    <property type="evidence" value="ECO:0007669"/>
    <property type="project" value="TreeGrafter"/>
</dbReference>
<evidence type="ECO:0000313" key="6">
    <source>
        <dbReference type="EMBL" id="KHN76423.1"/>
    </source>
</evidence>
<dbReference type="AlphaFoldDB" id="A0A0B2V4C9"/>
<dbReference type="PANTHER" id="PTHR11977:SF123">
    <property type="entry name" value="GELSOLIN"/>
    <property type="match status" value="1"/>
</dbReference>
<evidence type="ECO:0000256" key="2">
    <source>
        <dbReference type="ARBA" id="ARBA00022467"/>
    </source>
</evidence>
<keyword evidence="7" id="KW-1185">Reference proteome</keyword>
<keyword evidence="3" id="KW-0677">Repeat</keyword>
<dbReference type="InterPro" id="IPR007123">
    <property type="entry name" value="Gelsolin-like_dom"/>
</dbReference>
<proteinExistence type="inferred from homology"/>
<feature type="domain" description="Gelsolin-like" evidence="5">
    <location>
        <begin position="269"/>
        <end position="342"/>
    </location>
</feature>
<feature type="domain" description="Gelsolin-like" evidence="5">
    <location>
        <begin position="373"/>
        <end position="447"/>
    </location>
</feature>
<dbReference type="CDD" id="cd11290">
    <property type="entry name" value="gelsolin_S1_like"/>
    <property type="match status" value="1"/>
</dbReference>
<evidence type="ECO:0000259" key="5">
    <source>
        <dbReference type="Pfam" id="PF00626"/>
    </source>
</evidence>
<dbReference type="InterPro" id="IPR029006">
    <property type="entry name" value="ADF-H/Gelsolin-like_dom_sf"/>
</dbReference>
<dbReference type="GO" id="GO:0051014">
    <property type="term" value="P:actin filament severing"/>
    <property type="evidence" value="ECO:0007669"/>
    <property type="project" value="TreeGrafter"/>
</dbReference>
<dbReference type="CDD" id="cd11289">
    <property type="entry name" value="gelsolin_S2_like"/>
    <property type="match status" value="1"/>
</dbReference>
<dbReference type="CDD" id="cd11291">
    <property type="entry name" value="gelsolin_S6_like"/>
    <property type="match status" value="1"/>
</dbReference>
<dbReference type="PRINTS" id="PR00597">
    <property type="entry name" value="GELSOLIN"/>
</dbReference>
<dbReference type="InterPro" id="IPR007122">
    <property type="entry name" value="Villin/Gelsolin"/>
</dbReference>
<dbReference type="GO" id="GO:0015629">
    <property type="term" value="C:actin cytoskeleton"/>
    <property type="evidence" value="ECO:0007669"/>
    <property type="project" value="TreeGrafter"/>
</dbReference>
<feature type="domain" description="Gelsolin-like" evidence="5">
    <location>
        <begin position="149"/>
        <end position="212"/>
    </location>
</feature>
<dbReference type="GO" id="GO:0008154">
    <property type="term" value="P:actin polymerization or depolymerization"/>
    <property type="evidence" value="ECO:0007669"/>
    <property type="project" value="TreeGrafter"/>
</dbReference>
<comment type="caution">
    <text evidence="6">The sequence shown here is derived from an EMBL/GenBank/DDBJ whole genome shotgun (WGS) entry which is preliminary data.</text>
</comment>
<dbReference type="Proteomes" id="UP000031036">
    <property type="component" value="Unassembled WGS sequence"/>
</dbReference>
<evidence type="ECO:0000256" key="3">
    <source>
        <dbReference type="ARBA" id="ARBA00022737"/>
    </source>
</evidence>
<keyword evidence="2" id="KW-0117">Actin capping</keyword>
<dbReference type="EMBL" id="JPKZ01002491">
    <property type="protein sequence ID" value="KHN76423.1"/>
    <property type="molecule type" value="Genomic_DNA"/>
</dbReference>
<name>A0A0B2V4C9_TOXCA</name>
<dbReference type="Gene3D" id="3.40.20.10">
    <property type="entry name" value="Severin"/>
    <property type="match status" value="4"/>
</dbReference>
<dbReference type="SMART" id="SM00262">
    <property type="entry name" value="GEL"/>
    <property type="match status" value="4"/>
</dbReference>
<comment type="similarity">
    <text evidence="1">Belongs to the villin/gelsolin family.</text>
</comment>
<dbReference type="OrthoDB" id="6375767at2759"/>
<dbReference type="GO" id="GO:0005546">
    <property type="term" value="F:phosphatidylinositol-4,5-bisphosphate binding"/>
    <property type="evidence" value="ECO:0007669"/>
    <property type="project" value="TreeGrafter"/>
</dbReference>
<accession>A0A0B2V4C9</accession>
<gene>
    <name evidence="6" type="primary">gsnl-1</name>
    <name evidence="6" type="ORF">Tcan_13710</name>
</gene>
<dbReference type="STRING" id="6265.A0A0B2V4C9"/>
<organism evidence="6 7">
    <name type="scientific">Toxocara canis</name>
    <name type="common">Canine roundworm</name>
    <dbReference type="NCBI Taxonomy" id="6265"/>
    <lineage>
        <taxon>Eukaryota</taxon>
        <taxon>Metazoa</taxon>
        <taxon>Ecdysozoa</taxon>
        <taxon>Nematoda</taxon>
        <taxon>Chromadorea</taxon>
        <taxon>Rhabditida</taxon>
        <taxon>Spirurina</taxon>
        <taxon>Ascaridomorpha</taxon>
        <taxon>Ascaridoidea</taxon>
        <taxon>Toxocaridae</taxon>
        <taxon>Toxocara</taxon>
    </lineage>
</organism>
<evidence type="ECO:0000256" key="4">
    <source>
        <dbReference type="ARBA" id="ARBA00023203"/>
    </source>
</evidence>
<reference evidence="6 7" key="1">
    <citation type="submission" date="2014-11" db="EMBL/GenBank/DDBJ databases">
        <title>Genetic blueprint of the zoonotic pathogen Toxocara canis.</title>
        <authorList>
            <person name="Zhu X.-Q."/>
            <person name="Korhonen P.K."/>
            <person name="Cai H."/>
            <person name="Young N.D."/>
            <person name="Nejsum P."/>
            <person name="von Samson-Himmelstjerna G."/>
            <person name="Boag P.R."/>
            <person name="Tan P."/>
            <person name="Li Q."/>
            <person name="Min J."/>
            <person name="Yang Y."/>
            <person name="Wang X."/>
            <person name="Fang X."/>
            <person name="Hall R.S."/>
            <person name="Hofmann A."/>
            <person name="Sternberg P.W."/>
            <person name="Jex A.R."/>
            <person name="Gasser R.B."/>
        </authorList>
    </citation>
    <scope>NUCLEOTIDE SEQUENCE [LARGE SCALE GENOMIC DNA]</scope>
    <source>
        <strain evidence="6">PN_DK_2014</strain>
    </source>
</reference>
<sequence length="477" mass="54969">MSPSVIDVQLKGAGQTPGLQIWRIVQFKLEKVPVEQHGNFYVGDSYIVLYTKYHGHWSVHFWLGNNTTIDERGTAAIKTVELDDSLGGLPVQYREVQGHESSLFLSYFKDGIKYLKGGATSGFKHVKENNFENWQPRLFHCKGKRNVRCTQVDCNPQSLNLGDVFILDCGLQIYVWMPPESGRLERIKGMRQAASIRDNERAGKPQIFVLDQDWNTNEEFWKLMGGLKNVANLKSATEGGTDENYWRTNRQQVTLWRVSDESGKMQVTKVSQGDFKSSQLESKDAFILDAWKGGIYVWIGKGCTMDERKKAMLWAQEYLKKENKPNYTQVVRVLEGAEPAIFTQWASNWERGAKVPKFKPRLYQCSDESGHLVVEEIAEFTQEELDGDDVMILDALNTIYVWIGTNANPNEKKHAHRTAQKYLETDSLPRHHPRIETVYQGEETPDFKKLFKSWDDKLFDPDTRSYENMRKLLFSDL</sequence>
<dbReference type="CDD" id="cd11292">
    <property type="entry name" value="gelsolin_S3_like"/>
    <property type="match status" value="1"/>
</dbReference>
<dbReference type="FunFam" id="3.40.20.10:FF:000005">
    <property type="entry name" value="Gelsolin"/>
    <property type="match status" value="1"/>
</dbReference>
<dbReference type="OMA" id="TQWASSW"/>
<protein>
    <submittedName>
        <fullName evidence="6">Gelsolin-like protein 1</fullName>
    </submittedName>
</protein>
<dbReference type="GO" id="GO:0051016">
    <property type="term" value="P:barbed-end actin filament capping"/>
    <property type="evidence" value="ECO:0007669"/>
    <property type="project" value="TreeGrafter"/>
</dbReference>